<evidence type="ECO:0000259" key="1">
    <source>
        <dbReference type="Pfam" id="PF08241"/>
    </source>
</evidence>
<dbReference type="GO" id="GO:0032259">
    <property type="term" value="P:methylation"/>
    <property type="evidence" value="ECO:0007669"/>
    <property type="project" value="UniProtKB-KW"/>
</dbReference>
<dbReference type="CDD" id="cd02440">
    <property type="entry name" value="AdoMet_MTases"/>
    <property type="match status" value="1"/>
</dbReference>
<dbReference type="OrthoDB" id="9772751at2"/>
<proteinExistence type="predicted"/>
<feature type="domain" description="Methyltransferase type 11" evidence="1">
    <location>
        <begin position="37"/>
        <end position="129"/>
    </location>
</feature>
<dbReference type="PANTHER" id="PTHR45036">
    <property type="entry name" value="METHYLTRANSFERASE LIKE 7B"/>
    <property type="match status" value="1"/>
</dbReference>
<evidence type="ECO:0000313" key="3">
    <source>
        <dbReference type="Proteomes" id="UP000242949"/>
    </source>
</evidence>
<name>A0A1G6H5Q4_9BACI</name>
<dbReference type="Pfam" id="PF08241">
    <property type="entry name" value="Methyltransf_11"/>
    <property type="match status" value="1"/>
</dbReference>
<dbReference type="SUPFAM" id="SSF53335">
    <property type="entry name" value="S-adenosyl-L-methionine-dependent methyltransferases"/>
    <property type="match status" value="1"/>
</dbReference>
<gene>
    <name evidence="2" type="ORF">SAMN05421734_102270</name>
</gene>
<dbReference type="Proteomes" id="UP000242949">
    <property type="component" value="Unassembled WGS sequence"/>
</dbReference>
<accession>A0A1G6H5Q4</accession>
<dbReference type="EMBL" id="FMYI01000002">
    <property type="protein sequence ID" value="SDB89592.1"/>
    <property type="molecule type" value="Genomic_DNA"/>
</dbReference>
<dbReference type="STRING" id="1612202.SAMN05421734_102270"/>
<dbReference type="AlphaFoldDB" id="A0A1G6H5Q4"/>
<organism evidence="2 3">
    <name type="scientific">Pelagirhabdus alkalitolerans</name>
    <dbReference type="NCBI Taxonomy" id="1612202"/>
    <lineage>
        <taxon>Bacteria</taxon>
        <taxon>Bacillati</taxon>
        <taxon>Bacillota</taxon>
        <taxon>Bacilli</taxon>
        <taxon>Bacillales</taxon>
        <taxon>Bacillaceae</taxon>
        <taxon>Pelagirhabdus</taxon>
    </lineage>
</organism>
<keyword evidence="3" id="KW-1185">Reference proteome</keyword>
<keyword evidence="2" id="KW-0808">Transferase</keyword>
<dbReference type="RefSeq" id="WP_090793231.1">
    <property type="nucleotide sequence ID" value="NZ_FMYI01000002.1"/>
</dbReference>
<dbReference type="PANTHER" id="PTHR45036:SF1">
    <property type="entry name" value="METHYLTRANSFERASE LIKE 7A"/>
    <property type="match status" value="1"/>
</dbReference>
<keyword evidence="2" id="KW-0489">Methyltransferase</keyword>
<evidence type="ECO:0000313" key="2">
    <source>
        <dbReference type="EMBL" id="SDB89592.1"/>
    </source>
</evidence>
<reference evidence="3" key="1">
    <citation type="submission" date="2016-09" db="EMBL/GenBank/DDBJ databases">
        <authorList>
            <person name="Varghese N."/>
            <person name="Submissions S."/>
        </authorList>
    </citation>
    <scope>NUCLEOTIDE SEQUENCE [LARGE SCALE GENOMIC DNA]</scope>
    <source>
        <strain evidence="3">S5</strain>
    </source>
</reference>
<dbReference type="InterPro" id="IPR052356">
    <property type="entry name" value="Thiol_S-MT"/>
</dbReference>
<dbReference type="InterPro" id="IPR013216">
    <property type="entry name" value="Methyltransf_11"/>
</dbReference>
<dbReference type="GO" id="GO:0008757">
    <property type="term" value="F:S-adenosylmethionine-dependent methyltransferase activity"/>
    <property type="evidence" value="ECO:0007669"/>
    <property type="project" value="InterPro"/>
</dbReference>
<dbReference type="InterPro" id="IPR029063">
    <property type="entry name" value="SAM-dependent_MTases_sf"/>
</dbReference>
<sequence length="195" mass="22198">MGKIMATFYDAIMYPLEQHKFKKIRASLLKQAHGHVLEIGAGTGINFSFYSSEVTKVDAIEPDFSMRKKAKKKATTKIKLHDAQAESLPFEDNTFDSAVSTLVLCSVSDPELAIQELKRVVKPNGKCLIFEHVKVENPIISKVQDVLTPVWKHMADGCHLNRETDILIEEANFYVVKKHTHYQQIFRVLEVINQK</sequence>
<protein>
    <submittedName>
        <fullName evidence="2">Methyltransferase domain-containing protein</fullName>
    </submittedName>
</protein>
<dbReference type="Gene3D" id="3.40.50.150">
    <property type="entry name" value="Vaccinia Virus protein VP39"/>
    <property type="match status" value="1"/>
</dbReference>